<comment type="similarity">
    <text evidence="6">Belongs to the protein kinase superfamily.</text>
</comment>
<dbReference type="InterPro" id="IPR008271">
    <property type="entry name" value="Ser/Thr_kinase_AS"/>
</dbReference>
<evidence type="ECO:0000256" key="2">
    <source>
        <dbReference type="ARBA" id="ARBA00022741"/>
    </source>
</evidence>
<protein>
    <submittedName>
        <fullName evidence="9">Kinase-like domain-containing protein</fullName>
    </submittedName>
</protein>
<sequence length="374" mass="40867">MWLSPRQLDGVELEPLSVAVVQSPRFTAQPAKFLWHHSSVSSDGGLTSSTATSSATLSPCASPPSSCDSRSRDDQQQHRRVRKRQQERGASSSPSTSPIDSSSSADRVRPDHWMVGENIGSGSFGRVYKAMNADSGVEFAVKEVAISSSRTNESGLEELTREIMMMQALSHPNVVRYLGFEVHTADAKLLIFQEWVPGNSLSSRLATYGKFSDAMTRRYVRQLLTGLAYLHDHGVMHNDLKCENLLLDKGGVVKLADFGTAARISDTGAQQGGRLGTPYFMAPEIIINREYTPKADMWSVGGAVLQMTTLAAPWQGMGFRTPVQLRRHMAATRAPPPIAPCVAPPLRALMLRCFARAPAERPDARTLLADPFLS</sequence>
<gene>
    <name evidence="9" type="ORF">JKP88DRAFT_178057</name>
</gene>
<feature type="compositionally biased region" description="Low complexity" evidence="7">
    <location>
        <begin position="88"/>
        <end position="105"/>
    </location>
</feature>
<keyword evidence="10" id="KW-1185">Reference proteome</keyword>
<dbReference type="GO" id="GO:0005524">
    <property type="term" value="F:ATP binding"/>
    <property type="evidence" value="ECO:0007669"/>
    <property type="project" value="UniProtKB-UniRule"/>
</dbReference>
<dbReference type="InterPro" id="IPR011009">
    <property type="entry name" value="Kinase-like_dom_sf"/>
</dbReference>
<dbReference type="PROSITE" id="PS50011">
    <property type="entry name" value="PROTEIN_KINASE_DOM"/>
    <property type="match status" value="1"/>
</dbReference>
<dbReference type="Pfam" id="PF00069">
    <property type="entry name" value="Pkinase"/>
    <property type="match status" value="1"/>
</dbReference>
<dbReference type="Gene3D" id="1.10.510.10">
    <property type="entry name" value="Transferase(Phosphotransferase) domain 1"/>
    <property type="match status" value="1"/>
</dbReference>
<evidence type="ECO:0000313" key="9">
    <source>
        <dbReference type="EMBL" id="KAG5188267.1"/>
    </source>
</evidence>
<evidence type="ECO:0000259" key="8">
    <source>
        <dbReference type="PROSITE" id="PS50011"/>
    </source>
</evidence>
<evidence type="ECO:0000313" key="10">
    <source>
        <dbReference type="Proteomes" id="UP000664859"/>
    </source>
</evidence>
<dbReference type="InterPro" id="IPR050538">
    <property type="entry name" value="MAP_kinase_kinase_kinase"/>
</dbReference>
<dbReference type="PANTHER" id="PTHR48016:SF56">
    <property type="entry name" value="MAPKK KINASE"/>
    <property type="match status" value="1"/>
</dbReference>
<feature type="domain" description="Protein kinase" evidence="8">
    <location>
        <begin position="113"/>
        <end position="373"/>
    </location>
</feature>
<evidence type="ECO:0000256" key="6">
    <source>
        <dbReference type="RuleBase" id="RU000304"/>
    </source>
</evidence>
<evidence type="ECO:0000256" key="7">
    <source>
        <dbReference type="SAM" id="MobiDB-lite"/>
    </source>
</evidence>
<feature type="region of interest" description="Disordered" evidence="7">
    <location>
        <begin position="38"/>
        <end position="114"/>
    </location>
</feature>
<feature type="compositionally biased region" description="Low complexity" evidence="7">
    <location>
        <begin position="38"/>
        <end position="68"/>
    </location>
</feature>
<dbReference type="InterPro" id="IPR017441">
    <property type="entry name" value="Protein_kinase_ATP_BS"/>
</dbReference>
<keyword evidence="3 9" id="KW-0418">Kinase</keyword>
<dbReference type="InterPro" id="IPR000719">
    <property type="entry name" value="Prot_kinase_dom"/>
</dbReference>
<dbReference type="EMBL" id="JAFCMP010000073">
    <property type="protein sequence ID" value="KAG5188267.1"/>
    <property type="molecule type" value="Genomic_DNA"/>
</dbReference>
<dbReference type="Proteomes" id="UP000664859">
    <property type="component" value="Unassembled WGS sequence"/>
</dbReference>
<reference evidence="9" key="1">
    <citation type="submission" date="2021-02" db="EMBL/GenBank/DDBJ databases">
        <title>First Annotated Genome of the Yellow-green Alga Tribonema minus.</title>
        <authorList>
            <person name="Mahan K.M."/>
        </authorList>
    </citation>
    <scope>NUCLEOTIDE SEQUENCE</scope>
    <source>
        <strain evidence="9">UTEX B ZZ1240</strain>
    </source>
</reference>
<dbReference type="CDD" id="cd06606">
    <property type="entry name" value="STKc_MAPKKK"/>
    <property type="match status" value="1"/>
</dbReference>
<dbReference type="PROSITE" id="PS00107">
    <property type="entry name" value="PROTEIN_KINASE_ATP"/>
    <property type="match status" value="1"/>
</dbReference>
<feature type="non-terminal residue" evidence="9">
    <location>
        <position position="1"/>
    </location>
</feature>
<dbReference type="PROSITE" id="PS00108">
    <property type="entry name" value="PROTEIN_KINASE_ST"/>
    <property type="match status" value="1"/>
</dbReference>
<keyword evidence="4 5" id="KW-0067">ATP-binding</keyword>
<dbReference type="SMART" id="SM00220">
    <property type="entry name" value="S_TKc"/>
    <property type="match status" value="1"/>
</dbReference>
<dbReference type="OrthoDB" id="4062651at2759"/>
<keyword evidence="6" id="KW-0723">Serine/threonine-protein kinase</keyword>
<keyword evidence="2 5" id="KW-0547">Nucleotide-binding</keyword>
<name>A0A835Z5Y7_9STRA</name>
<dbReference type="SUPFAM" id="SSF56112">
    <property type="entry name" value="Protein kinase-like (PK-like)"/>
    <property type="match status" value="1"/>
</dbReference>
<organism evidence="9 10">
    <name type="scientific">Tribonema minus</name>
    <dbReference type="NCBI Taxonomy" id="303371"/>
    <lineage>
        <taxon>Eukaryota</taxon>
        <taxon>Sar</taxon>
        <taxon>Stramenopiles</taxon>
        <taxon>Ochrophyta</taxon>
        <taxon>PX clade</taxon>
        <taxon>Xanthophyceae</taxon>
        <taxon>Tribonematales</taxon>
        <taxon>Tribonemataceae</taxon>
        <taxon>Tribonema</taxon>
    </lineage>
</organism>
<evidence type="ECO:0000256" key="3">
    <source>
        <dbReference type="ARBA" id="ARBA00022777"/>
    </source>
</evidence>
<evidence type="ECO:0000256" key="5">
    <source>
        <dbReference type="PROSITE-ProRule" id="PRU10141"/>
    </source>
</evidence>
<evidence type="ECO:0000256" key="1">
    <source>
        <dbReference type="ARBA" id="ARBA00022679"/>
    </source>
</evidence>
<dbReference type="GO" id="GO:0004674">
    <property type="term" value="F:protein serine/threonine kinase activity"/>
    <property type="evidence" value="ECO:0007669"/>
    <property type="project" value="UniProtKB-KW"/>
</dbReference>
<dbReference type="AlphaFoldDB" id="A0A835Z5Y7"/>
<proteinExistence type="inferred from homology"/>
<feature type="binding site" evidence="5">
    <location>
        <position position="142"/>
    </location>
    <ligand>
        <name>ATP</name>
        <dbReference type="ChEBI" id="CHEBI:30616"/>
    </ligand>
</feature>
<comment type="caution">
    <text evidence="9">The sequence shown here is derived from an EMBL/GenBank/DDBJ whole genome shotgun (WGS) entry which is preliminary data.</text>
</comment>
<dbReference type="PANTHER" id="PTHR48016">
    <property type="entry name" value="MAP KINASE KINASE KINASE SSK2-RELATED-RELATED"/>
    <property type="match status" value="1"/>
</dbReference>
<accession>A0A835Z5Y7</accession>
<keyword evidence="1" id="KW-0808">Transferase</keyword>
<evidence type="ECO:0000256" key="4">
    <source>
        <dbReference type="ARBA" id="ARBA00022840"/>
    </source>
</evidence>